<feature type="region of interest" description="Disordered" evidence="1">
    <location>
        <begin position="232"/>
        <end position="374"/>
    </location>
</feature>
<reference evidence="2 3" key="1">
    <citation type="submission" date="2017-06" db="EMBL/GenBank/DDBJ databases">
        <title>Aedes aegypti genome working group (AGWG) sequencing and assembly.</title>
        <authorList>
            <consortium name="Aedes aegypti Genome Working Group (AGWG)"/>
            <person name="Matthews B.J."/>
        </authorList>
    </citation>
    <scope>NUCLEOTIDE SEQUENCE [LARGE SCALE GENOMIC DNA]</scope>
    <source>
        <strain evidence="2 3">LVP_AGWG</strain>
    </source>
</reference>
<evidence type="ECO:0000313" key="2">
    <source>
        <dbReference type="EnsemblMetazoa" id="AAEL012052-PB"/>
    </source>
</evidence>
<feature type="region of interest" description="Disordered" evidence="1">
    <location>
        <begin position="1"/>
        <end position="20"/>
    </location>
</feature>
<reference evidence="2" key="2">
    <citation type="submission" date="2022-10" db="UniProtKB">
        <authorList>
            <consortium name="EnsemblMetazoa"/>
        </authorList>
    </citation>
    <scope>IDENTIFICATION</scope>
    <source>
        <strain evidence="2">LVP_AGWG</strain>
    </source>
</reference>
<dbReference type="AlphaFoldDB" id="A0A903URZ8"/>
<feature type="region of interest" description="Disordered" evidence="1">
    <location>
        <begin position="166"/>
        <end position="209"/>
    </location>
</feature>
<feature type="region of interest" description="Disordered" evidence="1">
    <location>
        <begin position="82"/>
        <end position="124"/>
    </location>
</feature>
<feature type="compositionally biased region" description="Basic residues" evidence="1">
    <location>
        <begin position="364"/>
        <end position="374"/>
    </location>
</feature>
<feature type="compositionally biased region" description="Low complexity" evidence="1">
    <location>
        <begin position="86"/>
        <end position="99"/>
    </location>
</feature>
<feature type="region of interest" description="Disordered" evidence="1">
    <location>
        <begin position="430"/>
        <end position="455"/>
    </location>
</feature>
<dbReference type="Proteomes" id="UP000008820">
    <property type="component" value="Chromosome 2"/>
</dbReference>
<organism evidence="2 3">
    <name type="scientific">Aedes aegypti</name>
    <name type="common">Yellowfever mosquito</name>
    <name type="synonym">Culex aegypti</name>
    <dbReference type="NCBI Taxonomy" id="7159"/>
    <lineage>
        <taxon>Eukaryota</taxon>
        <taxon>Metazoa</taxon>
        <taxon>Ecdysozoa</taxon>
        <taxon>Arthropoda</taxon>
        <taxon>Hexapoda</taxon>
        <taxon>Insecta</taxon>
        <taxon>Pterygota</taxon>
        <taxon>Neoptera</taxon>
        <taxon>Endopterygota</taxon>
        <taxon>Diptera</taxon>
        <taxon>Nematocera</taxon>
        <taxon>Culicoidea</taxon>
        <taxon>Culicidae</taxon>
        <taxon>Culicinae</taxon>
        <taxon>Aedini</taxon>
        <taxon>Aedes</taxon>
        <taxon>Stegomyia</taxon>
    </lineage>
</organism>
<gene>
    <name evidence="2" type="primary">5575738</name>
</gene>
<feature type="compositionally biased region" description="Low complexity" evidence="1">
    <location>
        <begin position="320"/>
        <end position="333"/>
    </location>
</feature>
<feature type="compositionally biased region" description="Basic and acidic residues" evidence="1">
    <location>
        <begin position="534"/>
        <end position="548"/>
    </location>
</feature>
<sequence>MSTSRYLNWSRPSPGRHHPLRKQVSCFESFSGGGRSLSVNNLATSVSTDKSADFATFVTAAIIHKNRFQSYNTYHQAHSRDPVIISGGTSTTLGSDGPPRATPRRRPASAHTSSSSSMLSGTSAMARKLNAHESRKVLTKQLSLDHPNVGGGPPAGHAWTTTASRTASVCGPSPVGFDDQSHGVSKTCGSSGIKKRPPGAGVKNDAEPNEHIKKALKQGKDSRINIKIFLGQSVQQDSSDTGHSDTECSPNQSQQQQHHRNQNQSNSQQQQQQQQQQKQHNQQQQGNQKAEAENSQPEVESKPKQPQPSSSSSTGGGRGSSLAQRRAQFQASRQHSEAAERRPPLVRAMSAPIRPIDTDSKFLQSKKKTRKKKVLRERDEINECDEDDFDEETLKLNATNSKNTLATSGPRSRSVLGGACDIETLVSLLSSGGSDSEKEDTAPPDSVDGSNTSSTINYNNINFNSVLKSRAPMLKKAGKSVSFQETELKQSAGLNRDYYQPGHRKPPSLQPFANRIRRSQQLANTLNAFQKKKNLPEDNKSDDDKDTQSDDESKEFIAAKIATSRPNPPAQTTKTIPTIPEVGDSSTTAGNQDLVDGQTPKERECYRLFQKMSNMGLSVSYDTILRGMLTPTELRVLQKQKTKLQKQQESRQNSSETETNDSSDNSKSDGLTTLNTFIDGNRPELEILNGPPSVLISEQTVAVE</sequence>
<proteinExistence type="predicted"/>
<feature type="compositionally biased region" description="Polar residues" evidence="1">
    <location>
        <begin position="1"/>
        <end position="11"/>
    </location>
</feature>
<feature type="compositionally biased region" description="Basic and acidic residues" evidence="1">
    <location>
        <begin position="334"/>
        <end position="343"/>
    </location>
</feature>
<evidence type="ECO:0000256" key="1">
    <source>
        <dbReference type="SAM" id="MobiDB-lite"/>
    </source>
</evidence>
<dbReference type="OrthoDB" id="7663415at2759"/>
<feature type="region of interest" description="Disordered" evidence="1">
    <location>
        <begin position="639"/>
        <end position="689"/>
    </location>
</feature>
<name>A0A903URZ8_AEDAE</name>
<keyword evidence="3" id="KW-1185">Reference proteome</keyword>
<feature type="compositionally biased region" description="Polar residues" evidence="1">
    <location>
        <begin position="650"/>
        <end position="678"/>
    </location>
</feature>
<feature type="compositionally biased region" description="Low complexity" evidence="1">
    <location>
        <begin position="109"/>
        <end position="124"/>
    </location>
</feature>
<feature type="compositionally biased region" description="Low complexity" evidence="1">
    <location>
        <begin position="251"/>
        <end position="288"/>
    </location>
</feature>
<feature type="region of interest" description="Disordered" evidence="1">
    <location>
        <begin position="528"/>
        <end position="599"/>
    </location>
</feature>
<evidence type="ECO:0000313" key="3">
    <source>
        <dbReference type="Proteomes" id="UP000008820"/>
    </source>
</evidence>
<dbReference type="EnsemblMetazoa" id="AAEL012052-RB">
    <property type="protein sequence ID" value="AAEL012052-PB"/>
    <property type="gene ID" value="AAEL012052"/>
</dbReference>
<protein>
    <submittedName>
        <fullName evidence="2">Uncharacterized protein</fullName>
    </submittedName>
</protein>
<accession>A0A903URZ8</accession>